<comment type="caution">
    <text evidence="1">The sequence shown here is derived from an EMBL/GenBank/DDBJ whole genome shotgun (WGS) entry which is preliminary data.</text>
</comment>
<dbReference type="Proteomes" id="UP000257109">
    <property type="component" value="Unassembled WGS sequence"/>
</dbReference>
<evidence type="ECO:0008006" key="3">
    <source>
        <dbReference type="Google" id="ProtNLM"/>
    </source>
</evidence>
<accession>A0A371GG03</accession>
<feature type="non-terminal residue" evidence="1">
    <location>
        <position position="1"/>
    </location>
</feature>
<dbReference type="OrthoDB" id="1741700at2759"/>
<proteinExistence type="predicted"/>
<reference evidence="1" key="1">
    <citation type="submission" date="2018-05" db="EMBL/GenBank/DDBJ databases">
        <title>Draft genome of Mucuna pruriens seed.</title>
        <authorList>
            <person name="Nnadi N.E."/>
            <person name="Vos R."/>
            <person name="Hasami M.H."/>
            <person name="Devisetty U.K."/>
            <person name="Aguiy J.C."/>
        </authorList>
    </citation>
    <scope>NUCLEOTIDE SEQUENCE [LARGE SCALE GENOMIC DNA]</scope>
    <source>
        <strain evidence="1">JCA_2017</strain>
    </source>
</reference>
<gene>
    <name evidence="1" type="ORF">CR513_28851</name>
</gene>
<sequence>MAKLKYSIGKSRKFCKRGESQPKGLDVIWPITKLAKKGNSSCRNWRSSAWKHTRTPRSISKSHILRKEFRVSQKELLFNSRLKFIVAKLCSRWDGPFIITNVFPMVNGHQLKTFHEGPTLTVGEVESISLMELAISDGTP</sequence>
<organism evidence="1 2">
    <name type="scientific">Mucuna pruriens</name>
    <name type="common">Velvet bean</name>
    <name type="synonym">Dolichos pruriens</name>
    <dbReference type="NCBI Taxonomy" id="157652"/>
    <lineage>
        <taxon>Eukaryota</taxon>
        <taxon>Viridiplantae</taxon>
        <taxon>Streptophyta</taxon>
        <taxon>Embryophyta</taxon>
        <taxon>Tracheophyta</taxon>
        <taxon>Spermatophyta</taxon>
        <taxon>Magnoliopsida</taxon>
        <taxon>eudicotyledons</taxon>
        <taxon>Gunneridae</taxon>
        <taxon>Pentapetalae</taxon>
        <taxon>rosids</taxon>
        <taxon>fabids</taxon>
        <taxon>Fabales</taxon>
        <taxon>Fabaceae</taxon>
        <taxon>Papilionoideae</taxon>
        <taxon>50 kb inversion clade</taxon>
        <taxon>NPAAA clade</taxon>
        <taxon>indigoferoid/millettioid clade</taxon>
        <taxon>Phaseoleae</taxon>
        <taxon>Mucuna</taxon>
    </lineage>
</organism>
<protein>
    <recommendedName>
        <fullName evidence="3">Reverse transcriptase domain-containing protein</fullName>
    </recommendedName>
</protein>
<keyword evidence="2" id="KW-1185">Reference proteome</keyword>
<evidence type="ECO:0000313" key="2">
    <source>
        <dbReference type="Proteomes" id="UP000257109"/>
    </source>
</evidence>
<name>A0A371GG03_MUCPR</name>
<dbReference type="AlphaFoldDB" id="A0A371GG03"/>
<dbReference type="EMBL" id="QJKJ01005674">
    <property type="protein sequence ID" value="RDX89430.1"/>
    <property type="molecule type" value="Genomic_DNA"/>
</dbReference>
<evidence type="ECO:0000313" key="1">
    <source>
        <dbReference type="EMBL" id="RDX89430.1"/>
    </source>
</evidence>